<organism evidence="2">
    <name type="scientific">Strongyloides stercoralis</name>
    <name type="common">Threadworm</name>
    <dbReference type="NCBI Taxonomy" id="6248"/>
    <lineage>
        <taxon>Eukaryota</taxon>
        <taxon>Metazoa</taxon>
        <taxon>Ecdysozoa</taxon>
        <taxon>Nematoda</taxon>
        <taxon>Chromadorea</taxon>
        <taxon>Rhabditida</taxon>
        <taxon>Tylenchina</taxon>
        <taxon>Panagrolaimomorpha</taxon>
        <taxon>Strongyloidoidea</taxon>
        <taxon>Strongyloididae</taxon>
        <taxon>Strongyloides</taxon>
    </lineage>
</organism>
<protein>
    <submittedName>
        <fullName evidence="2 3">Uncharacterized protein</fullName>
    </submittedName>
</protein>
<dbReference type="AlphaFoldDB" id="A0A0K0E0L1"/>
<reference evidence="2" key="1">
    <citation type="submission" date="2015-08" db="UniProtKB">
        <authorList>
            <consortium name="WormBaseParasite"/>
        </authorList>
    </citation>
    <scope>IDENTIFICATION</scope>
</reference>
<evidence type="ECO:0000313" key="3">
    <source>
        <dbReference type="WBParaSite" id="TCONS_00013014.p1"/>
    </source>
</evidence>
<dbReference type="Proteomes" id="UP000035681">
    <property type="component" value="Unplaced"/>
</dbReference>
<name>A0A0K0E0L1_STRER</name>
<dbReference type="WBParaSite" id="SSTP_0000302400.1">
    <property type="protein sequence ID" value="SSTP_0000302400.1"/>
    <property type="gene ID" value="SSTP_0000302400"/>
</dbReference>
<dbReference type="WBParaSite" id="TCONS_00013014.p1">
    <property type="protein sequence ID" value="TCONS_00013014.p1"/>
    <property type="gene ID" value="XLOC_008802"/>
</dbReference>
<keyword evidence="1" id="KW-1185">Reference proteome</keyword>
<proteinExistence type="predicted"/>
<evidence type="ECO:0000313" key="1">
    <source>
        <dbReference type="Proteomes" id="UP000035681"/>
    </source>
</evidence>
<evidence type="ECO:0000313" key="2">
    <source>
        <dbReference type="WBParaSite" id="SSTP_0000302400.1"/>
    </source>
</evidence>
<accession>A0A0K0E0L1</accession>
<sequence>MVYFDLLWGIRSGNNNNNKNSTTTNSNDEIELKKLKKVRYYNNGDLKDIDELNISRALATQTSINFEIQQNERSRLSSVIQTQIPWVEQTGISKILSKFCCTKSYRQQQIQQRQMAKRIFSTQFPPMKYN</sequence>